<accession>A0ABX2J9P0</accession>
<dbReference type="EMBL" id="JAAMCP010000015">
    <property type="protein sequence ID" value="NTF39560.1"/>
    <property type="molecule type" value="Genomic_DNA"/>
</dbReference>
<sequence length="775" mass="85476">MEDWANGIDVVELASSLFRDGAISQARTFSLLNEKSSLPTVEPSQTIELLEAIFLEERKPVVVFDAEQPEAITVRLLIAFWPSFRRNFAVTTFALSPRSISGRSFDLIFSSKDARSRFSDWEGRKIDVKKEANPRHRWTVQIAERVFGAEWPSLVKVDALGELTSGGGEADLRVSLLWNELHAKLQSSPNAALGLLDIANSRSKRNLDAIRTLEPALADAARRAVVQFSPTDAWRFLYALTEKLREFRLNLSAAKVIRAAAINLAAGNPDEALANIPVVSSGKGRQLLLGAIGEGLSKIRLEELGRALAKLPPSELLHLLINSASLTEATLPRLPEFSEPLASEIEYSTAAVQQQARRHLLRYLTSDEHAPLAKVLFPLLDEQDLLNEAKWLAQINGYASEELAGLLIDRAAQLEQINALRDFISEVEPGPGVDSLLSKLVGPSKEGLAWLVGRPELENERKARLISGILSELNWDQLRSIAAYEAAPKLLQLLALEPALNIGLIDTLVRESKQNNEDVILAILKTIPHASGDIETRLSRRTVEALLPQEWPDRRAIVQTLLAQIGPKIDISNIIRVGLAKTVPGNIAAANIEIFNCTPPDTRIRFLKSVEEFCRALTARGTIDYGNDGSEHAAAILWDAAIVNPAGFVKASSLLLPFLMKSVDEPAGPLIAAAFPPVYQELKKADEAPDFLRFFLFVDWDKCKVARRDLVDQFLISNWRGTDIALAASRAGDVARILRRIKKMGGSTEIMQVEESLTSIPEPWRSDIAQAIKNI</sequence>
<reference evidence="1 2" key="1">
    <citation type="journal article" date="2020" name="Science">
        <title>Unexpected conservation and global transmission of agrobacterial virulence plasmids.</title>
        <authorList>
            <person name="Weisberg A.J."/>
            <person name="Davis E.W. 2nd"/>
            <person name="Tabima J."/>
            <person name="Belcher M.S."/>
            <person name="Miller M."/>
            <person name="Kuo C.H."/>
            <person name="Loper J.E."/>
            <person name="Grunwald N.J."/>
            <person name="Putnam M.L."/>
            <person name="Chang J.H."/>
        </authorList>
    </citation>
    <scope>NUCLEOTIDE SEQUENCE [LARGE SCALE GENOMIC DNA]</scope>
    <source>
        <strain evidence="1 2">A19/93</strain>
    </source>
</reference>
<evidence type="ECO:0000313" key="1">
    <source>
        <dbReference type="EMBL" id="NTF39560.1"/>
    </source>
</evidence>
<gene>
    <name evidence="1" type="ORF">G6L72_22930</name>
</gene>
<keyword evidence="2" id="KW-1185">Reference proteome</keyword>
<organism evidence="1 2">
    <name type="scientific">Agrobacterium rubi</name>
    <dbReference type="NCBI Taxonomy" id="28099"/>
    <lineage>
        <taxon>Bacteria</taxon>
        <taxon>Pseudomonadati</taxon>
        <taxon>Pseudomonadota</taxon>
        <taxon>Alphaproteobacteria</taxon>
        <taxon>Hyphomicrobiales</taxon>
        <taxon>Rhizobiaceae</taxon>
        <taxon>Rhizobium/Agrobacterium group</taxon>
        <taxon>Agrobacterium</taxon>
    </lineage>
</organism>
<comment type="caution">
    <text evidence="1">The sequence shown here is derived from an EMBL/GenBank/DDBJ whole genome shotgun (WGS) entry which is preliminary data.</text>
</comment>
<evidence type="ECO:0008006" key="3">
    <source>
        <dbReference type="Google" id="ProtNLM"/>
    </source>
</evidence>
<proteinExistence type="predicted"/>
<evidence type="ECO:0000313" key="2">
    <source>
        <dbReference type="Proteomes" id="UP000822331"/>
    </source>
</evidence>
<dbReference type="Proteomes" id="UP000822331">
    <property type="component" value="Unassembled WGS sequence"/>
</dbReference>
<protein>
    <recommendedName>
        <fullName evidence="3">HEAT repeat domain-containing protein</fullName>
    </recommendedName>
</protein>
<name>A0ABX2J9P0_9HYPH</name>